<feature type="transmembrane region" description="Helical" evidence="9">
    <location>
        <begin position="530"/>
        <end position="557"/>
    </location>
</feature>
<keyword evidence="8 9" id="KW-0472">Membrane</keyword>
<reference evidence="10 11" key="1">
    <citation type="submission" date="2023-10" db="EMBL/GenBank/DDBJ databases">
        <authorList>
            <person name="Maclean D."/>
            <person name="Macfadyen A."/>
        </authorList>
    </citation>
    <scope>NUCLEOTIDE SEQUENCE [LARGE SCALE GENOMIC DNA]</scope>
</reference>
<dbReference type="PANTHER" id="PTHR31187:SF1">
    <property type="entry name" value="ADP,ATP CARRIER PROTEIN 1"/>
    <property type="match status" value="1"/>
</dbReference>
<keyword evidence="6 9" id="KW-0067">ATP-binding</keyword>
<dbReference type="InterPro" id="IPR004667">
    <property type="entry name" value="ADP_ATP_car_bac_type"/>
</dbReference>
<feature type="transmembrane region" description="Helical" evidence="9">
    <location>
        <begin position="230"/>
        <end position="251"/>
    </location>
</feature>
<evidence type="ECO:0000256" key="7">
    <source>
        <dbReference type="ARBA" id="ARBA00022989"/>
    </source>
</evidence>
<evidence type="ECO:0000256" key="3">
    <source>
        <dbReference type="ARBA" id="ARBA00022448"/>
    </source>
</evidence>
<evidence type="ECO:0000256" key="8">
    <source>
        <dbReference type="ARBA" id="ARBA00023136"/>
    </source>
</evidence>
<feature type="transmembrane region" description="Helical" evidence="9">
    <location>
        <begin position="305"/>
        <end position="324"/>
    </location>
</feature>
<evidence type="ECO:0000256" key="1">
    <source>
        <dbReference type="ARBA" id="ARBA00004141"/>
    </source>
</evidence>
<evidence type="ECO:0000256" key="9">
    <source>
        <dbReference type="RuleBase" id="RU363121"/>
    </source>
</evidence>
<comment type="subcellular location">
    <subcellularLocation>
        <location evidence="1">Membrane</location>
        <topology evidence="1">Multi-pass membrane protein</topology>
    </subcellularLocation>
    <subcellularLocation>
        <location evidence="9">Plastid</location>
        <location evidence="9">Chloroplast membrane</location>
        <topology evidence="9">Multi-pass membrane protein</topology>
    </subcellularLocation>
</comment>
<keyword evidence="3 9" id="KW-0813">Transport</keyword>
<proteinExistence type="inferred from homology"/>
<dbReference type="PANTHER" id="PTHR31187">
    <property type="match status" value="1"/>
</dbReference>
<evidence type="ECO:0000256" key="6">
    <source>
        <dbReference type="ARBA" id="ARBA00022840"/>
    </source>
</evidence>
<feature type="transmembrane region" description="Helical" evidence="9">
    <location>
        <begin position="106"/>
        <end position="123"/>
    </location>
</feature>
<feature type="transmembrane region" description="Helical" evidence="9">
    <location>
        <begin position="263"/>
        <end position="285"/>
    </location>
</feature>
<dbReference type="GO" id="GO:0005471">
    <property type="term" value="F:ATP:ADP antiporter activity"/>
    <property type="evidence" value="ECO:0007669"/>
    <property type="project" value="InterPro"/>
</dbReference>
<protein>
    <recommendedName>
        <fullName evidence="9">ADP,ATP carrier protein</fullName>
    </recommendedName>
</protein>
<dbReference type="Pfam" id="PF03219">
    <property type="entry name" value="TLC"/>
    <property type="match status" value="1"/>
</dbReference>
<comment type="similarity">
    <text evidence="2 9">Belongs to the ADP/ATP translocase tlc family.</text>
</comment>
<dbReference type="GO" id="GO:0005524">
    <property type="term" value="F:ATP binding"/>
    <property type="evidence" value="ECO:0007669"/>
    <property type="project" value="UniProtKB-KW"/>
</dbReference>
<dbReference type="GO" id="GO:0031969">
    <property type="term" value="C:chloroplast membrane"/>
    <property type="evidence" value="ECO:0007669"/>
    <property type="project" value="UniProtKB-SubCell"/>
</dbReference>
<feature type="transmembrane region" description="Helical" evidence="9">
    <location>
        <begin position="398"/>
        <end position="417"/>
    </location>
</feature>
<dbReference type="AlphaFoldDB" id="A0AAV1IHK5"/>
<accession>A0AAV1IHK5</accession>
<comment type="caution">
    <text evidence="10">The sequence shown here is derived from an EMBL/GenBank/DDBJ whole genome shotgun (WGS) entry which is preliminary data.</text>
</comment>
<keyword evidence="11" id="KW-1185">Reference proteome</keyword>
<evidence type="ECO:0000313" key="11">
    <source>
        <dbReference type="Proteomes" id="UP001314263"/>
    </source>
</evidence>
<evidence type="ECO:0000256" key="5">
    <source>
        <dbReference type="ARBA" id="ARBA00022741"/>
    </source>
</evidence>
<keyword evidence="9" id="KW-0934">Plastid</keyword>
<keyword evidence="7 9" id="KW-1133">Transmembrane helix</keyword>
<dbReference type="EMBL" id="CAUYUE010000014">
    <property type="protein sequence ID" value="CAK0786157.1"/>
    <property type="molecule type" value="Genomic_DNA"/>
</dbReference>
<feature type="transmembrane region" description="Helical" evidence="9">
    <location>
        <begin position="173"/>
        <end position="195"/>
    </location>
</feature>
<keyword evidence="5 9" id="KW-0547">Nucleotide-binding</keyword>
<gene>
    <name evidence="10" type="primary">AATP2</name>
    <name evidence="10" type="ORF">CVIRNUC_009370</name>
</gene>
<keyword evidence="9" id="KW-0150">Chloroplast</keyword>
<organism evidence="10 11">
    <name type="scientific">Coccomyxa viridis</name>
    <dbReference type="NCBI Taxonomy" id="1274662"/>
    <lineage>
        <taxon>Eukaryota</taxon>
        <taxon>Viridiplantae</taxon>
        <taxon>Chlorophyta</taxon>
        <taxon>core chlorophytes</taxon>
        <taxon>Trebouxiophyceae</taxon>
        <taxon>Trebouxiophyceae incertae sedis</taxon>
        <taxon>Coccomyxaceae</taxon>
        <taxon>Coccomyxa</taxon>
    </lineage>
</organism>
<keyword evidence="4 9" id="KW-0812">Transmembrane</keyword>
<name>A0AAV1IHK5_9CHLO</name>
<evidence type="ECO:0000313" key="10">
    <source>
        <dbReference type="EMBL" id="CAK0786157.1"/>
    </source>
</evidence>
<dbReference type="NCBIfam" id="TIGR00769">
    <property type="entry name" value="AAA"/>
    <property type="match status" value="1"/>
</dbReference>
<evidence type="ECO:0000256" key="4">
    <source>
        <dbReference type="ARBA" id="ARBA00022692"/>
    </source>
</evidence>
<sequence length="653" mass="70499">MAALGMGLRGGLARRPSISCAQRPAAAPRMTHRPNVFGGISPTLVRSPAEQARAPLLQKANRPLCSQPRRPALRPAASNIVAASASDAGAPTKKFMGIEAITWQKIVPLGFMFFCILFNYTILRDTKDVLVVTAPGSGAETIPFLKTWVNLPMAIGFTVLYAKLANVLSTEQLFYACIFPFIAFFGAFAFIMYPLRDTLHPTALSERLLEQMGARFAGPISILRNWTFCLFYVMAELWGSVVVSLLFWGFANQITTVDEAKQFYPLFGLGANVALIFSGRAVKYFSNVRSRLPAGVDGWGYSLKGMMGMVVVGGLLIAATYYGLQRTVVPKVQARQPKKKKSKPNMGVGESFRFLAKSPYIRDLALLVVSYGISINLVEVTWKGKIKQQFPNPNDYSSFMGDFSSATGAVTFVMMLLSRVIFRKFGWGVAALITPTVLLITGVAFFGLILFGGTVDPILAKMALTPLFAAVLVGAAQNVFSKSAKYSLFDPCKEMAYIPLDQETQLKGKAAIDVVCNPLGKSGGSAIQQVMIIAFGSLSASTPYLGIILLGVVLMWMGAAKSLNVQFTDLQQKEQLAKLAMARSELAAAPSTRKFKFVSGVNSQGFIEGKYVPLGEGEDVTASMDIVEADNAEEALAQKGSNGSLGAARAKVE</sequence>
<feature type="transmembrane region" description="Helical" evidence="9">
    <location>
        <begin position="458"/>
        <end position="480"/>
    </location>
</feature>
<dbReference type="Proteomes" id="UP001314263">
    <property type="component" value="Unassembled WGS sequence"/>
</dbReference>
<feature type="transmembrane region" description="Helical" evidence="9">
    <location>
        <begin position="360"/>
        <end position="378"/>
    </location>
</feature>
<evidence type="ECO:0000256" key="2">
    <source>
        <dbReference type="ARBA" id="ARBA00007127"/>
    </source>
</evidence>
<feature type="transmembrane region" description="Helical" evidence="9">
    <location>
        <begin position="429"/>
        <end position="452"/>
    </location>
</feature>